<protein>
    <submittedName>
        <fullName evidence="2">Rad9-domain-containing protein</fullName>
    </submittedName>
</protein>
<dbReference type="Proteomes" id="UP000193986">
    <property type="component" value="Unassembled WGS sequence"/>
</dbReference>
<organism evidence="2 3">
    <name type="scientific">Naematelia encephala</name>
    <dbReference type="NCBI Taxonomy" id="71784"/>
    <lineage>
        <taxon>Eukaryota</taxon>
        <taxon>Fungi</taxon>
        <taxon>Dikarya</taxon>
        <taxon>Basidiomycota</taxon>
        <taxon>Agaricomycotina</taxon>
        <taxon>Tremellomycetes</taxon>
        <taxon>Tremellales</taxon>
        <taxon>Naemateliaceae</taxon>
        <taxon>Naematelia</taxon>
    </lineage>
</organism>
<feature type="compositionally biased region" description="Polar residues" evidence="1">
    <location>
        <begin position="374"/>
        <end position="385"/>
    </location>
</feature>
<feature type="compositionally biased region" description="Acidic residues" evidence="1">
    <location>
        <begin position="558"/>
        <end position="569"/>
    </location>
</feature>
<dbReference type="OrthoDB" id="60092at2759"/>
<dbReference type="PANTHER" id="PTHR15237">
    <property type="entry name" value="DNA REPAIR PROTEIN RAD9"/>
    <property type="match status" value="1"/>
</dbReference>
<accession>A0A1Y2BJP5</accession>
<dbReference type="InterPro" id="IPR007268">
    <property type="entry name" value="Rad9/Ddc1"/>
</dbReference>
<feature type="compositionally biased region" description="Polar residues" evidence="1">
    <location>
        <begin position="343"/>
        <end position="353"/>
    </location>
</feature>
<dbReference type="GO" id="GO:0071479">
    <property type="term" value="P:cellular response to ionizing radiation"/>
    <property type="evidence" value="ECO:0007669"/>
    <property type="project" value="TreeGrafter"/>
</dbReference>
<dbReference type="InParanoid" id="A0A1Y2BJP5"/>
<dbReference type="Gene3D" id="3.70.10.10">
    <property type="match status" value="1"/>
</dbReference>
<evidence type="ECO:0000313" key="3">
    <source>
        <dbReference type="Proteomes" id="UP000193986"/>
    </source>
</evidence>
<proteinExistence type="predicted"/>
<evidence type="ECO:0000256" key="1">
    <source>
        <dbReference type="SAM" id="MobiDB-lite"/>
    </source>
</evidence>
<dbReference type="AlphaFoldDB" id="A0A1Y2BJP5"/>
<feature type="compositionally biased region" description="Polar residues" evidence="1">
    <location>
        <begin position="576"/>
        <end position="588"/>
    </location>
</feature>
<dbReference type="GO" id="GO:0031573">
    <property type="term" value="P:mitotic intra-S DNA damage checkpoint signaling"/>
    <property type="evidence" value="ECO:0007669"/>
    <property type="project" value="TreeGrafter"/>
</dbReference>
<dbReference type="EMBL" id="MCFC01000002">
    <property type="protein sequence ID" value="ORY34976.1"/>
    <property type="molecule type" value="Genomic_DNA"/>
</dbReference>
<dbReference type="GO" id="GO:0000076">
    <property type="term" value="P:DNA replication checkpoint signaling"/>
    <property type="evidence" value="ECO:0007669"/>
    <property type="project" value="TreeGrafter"/>
</dbReference>
<feature type="region of interest" description="Disordered" evidence="1">
    <location>
        <begin position="468"/>
        <end position="496"/>
    </location>
</feature>
<evidence type="ECO:0000313" key="2">
    <source>
        <dbReference type="EMBL" id="ORY34976.1"/>
    </source>
</evidence>
<dbReference type="GO" id="GO:0006281">
    <property type="term" value="P:DNA repair"/>
    <property type="evidence" value="ECO:0007669"/>
    <property type="project" value="TreeGrafter"/>
</dbReference>
<sequence>MDASIKDPNIKNFVRLLQCASKFGDDLNIHANKDLWEMAVTNSSKSAFCLFKLRKEFFCRWKPQGTSVQQRRGVKCRLLVKSVLAVLGKASSVNNVDRIDLKIYDPDEQLHEKRRRRRSTKDHDGTGDEQEESEEEQEEQGRGSILIMKLVCKHGVTKKHSLHLASTEFLRAEVDPDTTPSGFKVSARSLRDMLDHFSIAVSSSSNYAGLGGGVGVSIKAENQLGWMFAKHQVRIKSWDGANRDLSTEIVLDPEEFDEYEVYDDRVDLTLPMKEFRATLSLAEQLGISLTIAFSRPTQPLTLTYNPQIDEEGSEDAFSIFCAIATTSCDAFDAIKEGSEAKPTRSTSITSDTASRPRASASEQPRKRARLSMAPASQPTRVMSQREQVNVVVNSAPARVNAAEDHQREGLFLPGASQGAPASQQQEDETMLFPQTTQSRRMTQQEVLEVSGLGELDAAELLDEMDDLQDEEEREEMRLRGENEDNAADENIPPQQVLSGVRHESATVFQEGVSDELHFEPDYTIFNNLQGAEQDDTSAPVTAQGDISAPGAPIQQTEQLEDEIDEDDTLDLPPTQHPSGENGSNSRRFTSFFDD</sequence>
<dbReference type="STRING" id="71784.A0A1Y2BJP5"/>
<dbReference type="InterPro" id="IPR046938">
    <property type="entry name" value="DNA_clamp_sf"/>
</dbReference>
<dbReference type="PANTHER" id="PTHR15237:SF0">
    <property type="entry name" value="CELL CYCLE CHECKPOINT CONTROL PROTEIN"/>
    <property type="match status" value="1"/>
</dbReference>
<dbReference type="SUPFAM" id="SSF55979">
    <property type="entry name" value="DNA clamp"/>
    <property type="match status" value="1"/>
</dbReference>
<comment type="caution">
    <text evidence="2">The sequence shown here is derived from an EMBL/GenBank/DDBJ whole genome shotgun (WGS) entry which is preliminary data.</text>
</comment>
<name>A0A1Y2BJP5_9TREE</name>
<keyword evidence="3" id="KW-1185">Reference proteome</keyword>
<gene>
    <name evidence="2" type="ORF">BCR39DRAFT_140292</name>
</gene>
<feature type="region of interest" description="Disordered" evidence="1">
    <location>
        <begin position="111"/>
        <end position="141"/>
    </location>
</feature>
<feature type="region of interest" description="Disordered" evidence="1">
    <location>
        <begin position="533"/>
        <end position="594"/>
    </location>
</feature>
<dbReference type="FunCoup" id="A0A1Y2BJP5">
    <property type="interactions" value="317"/>
</dbReference>
<dbReference type="GO" id="GO:0030896">
    <property type="term" value="C:checkpoint clamp complex"/>
    <property type="evidence" value="ECO:0007669"/>
    <property type="project" value="InterPro"/>
</dbReference>
<reference evidence="2 3" key="1">
    <citation type="submission" date="2016-07" db="EMBL/GenBank/DDBJ databases">
        <title>Pervasive Adenine N6-methylation of Active Genes in Fungi.</title>
        <authorList>
            <consortium name="DOE Joint Genome Institute"/>
            <person name="Mondo S.J."/>
            <person name="Dannebaum R.O."/>
            <person name="Kuo R.C."/>
            <person name="Labutti K."/>
            <person name="Haridas S."/>
            <person name="Kuo A."/>
            <person name="Salamov A."/>
            <person name="Ahrendt S.R."/>
            <person name="Lipzen A."/>
            <person name="Sullivan W."/>
            <person name="Andreopoulos W.B."/>
            <person name="Clum A."/>
            <person name="Lindquist E."/>
            <person name="Daum C."/>
            <person name="Ramamoorthy G.K."/>
            <person name="Gryganskyi A."/>
            <person name="Culley D."/>
            <person name="Magnuson J.K."/>
            <person name="James T.Y."/>
            <person name="O'Malley M.A."/>
            <person name="Stajich J.E."/>
            <person name="Spatafora J.W."/>
            <person name="Visel A."/>
            <person name="Grigoriev I.V."/>
        </authorList>
    </citation>
    <scope>NUCLEOTIDE SEQUENCE [LARGE SCALE GENOMIC DNA]</scope>
    <source>
        <strain evidence="2 3">68-887.2</strain>
    </source>
</reference>
<feature type="region of interest" description="Disordered" evidence="1">
    <location>
        <begin position="338"/>
        <end position="385"/>
    </location>
</feature>
<feature type="compositionally biased region" description="Acidic residues" evidence="1">
    <location>
        <begin position="127"/>
        <end position="138"/>
    </location>
</feature>
<dbReference type="Pfam" id="PF04139">
    <property type="entry name" value="Rad9"/>
    <property type="match status" value="1"/>
</dbReference>